<dbReference type="GO" id="GO:0005886">
    <property type="term" value="C:plasma membrane"/>
    <property type="evidence" value="ECO:0007669"/>
    <property type="project" value="TreeGrafter"/>
</dbReference>
<gene>
    <name evidence="4" type="ORF">g.18532</name>
</gene>
<dbReference type="PANTHER" id="PTHR12276:SF45">
    <property type="entry name" value="CLATHRIN INTERACTOR 1"/>
    <property type="match status" value="1"/>
</dbReference>
<organism evidence="4">
    <name type="scientific">Auxenochlorella protothecoides</name>
    <name type="common">Green microalga</name>
    <name type="synonym">Chlorella protothecoides</name>
    <dbReference type="NCBI Taxonomy" id="3075"/>
    <lineage>
        <taxon>Eukaryota</taxon>
        <taxon>Viridiplantae</taxon>
        <taxon>Chlorophyta</taxon>
        <taxon>core chlorophytes</taxon>
        <taxon>Trebouxiophyceae</taxon>
        <taxon>Chlorellales</taxon>
        <taxon>Chlorellaceae</taxon>
        <taxon>Auxenochlorella</taxon>
    </lineage>
</organism>
<dbReference type="Pfam" id="PF01417">
    <property type="entry name" value="ENTH"/>
    <property type="match status" value="1"/>
</dbReference>
<dbReference type="GO" id="GO:0005543">
    <property type="term" value="F:phospholipid binding"/>
    <property type="evidence" value="ECO:0007669"/>
    <property type="project" value="TreeGrafter"/>
</dbReference>
<evidence type="ECO:0000313" key="4">
    <source>
        <dbReference type="EMBL" id="JAT69703.1"/>
    </source>
</evidence>
<dbReference type="SMART" id="SM00273">
    <property type="entry name" value="ENTH"/>
    <property type="match status" value="1"/>
</dbReference>
<dbReference type="SUPFAM" id="SSF48464">
    <property type="entry name" value="ENTH/VHS domain"/>
    <property type="match status" value="1"/>
</dbReference>
<dbReference type="Gene3D" id="1.25.40.90">
    <property type="match status" value="1"/>
</dbReference>
<feature type="domain" description="ENTH" evidence="3">
    <location>
        <begin position="24"/>
        <end position="157"/>
    </location>
</feature>
<dbReference type="CDD" id="cd03571">
    <property type="entry name" value="ENTH"/>
    <property type="match status" value="1"/>
</dbReference>
<dbReference type="PROSITE" id="PS50942">
    <property type="entry name" value="ENTH"/>
    <property type="match status" value="1"/>
</dbReference>
<dbReference type="PANTHER" id="PTHR12276">
    <property type="entry name" value="EPSIN/ENT-RELATED"/>
    <property type="match status" value="1"/>
</dbReference>
<dbReference type="GO" id="GO:0030276">
    <property type="term" value="F:clathrin binding"/>
    <property type="evidence" value="ECO:0007669"/>
    <property type="project" value="TreeGrafter"/>
</dbReference>
<name>A0A1D1ZSJ7_AUXPR</name>
<dbReference type="GO" id="GO:0006897">
    <property type="term" value="P:endocytosis"/>
    <property type="evidence" value="ECO:0007669"/>
    <property type="project" value="TreeGrafter"/>
</dbReference>
<dbReference type="InterPro" id="IPR008942">
    <property type="entry name" value="ENTH_VHS"/>
</dbReference>
<evidence type="ECO:0000256" key="2">
    <source>
        <dbReference type="ARBA" id="ARBA00023329"/>
    </source>
</evidence>
<keyword evidence="2" id="KW-0968">Cytoplasmic vesicle</keyword>
<accession>A0A1D1ZSJ7</accession>
<evidence type="ECO:0000259" key="3">
    <source>
        <dbReference type="PROSITE" id="PS50942"/>
    </source>
</evidence>
<sequence>MVTEGAVTDAWYRLVQRIKVRARKTLFTRTELELRAKEATSVHPWGPTEEQLRDLATSCRDSSSIEEVGPVLLQRLGRSGTAWTQVYKALVAIEHLVLHSSPEWVSWAVEVAGPCICQLQTFQHVDSEDQDWGAKVRAKAAHLDHLLRRPAKLSRMRGPKGCSSFSSVESCSSAILVQQ</sequence>
<proteinExistence type="predicted"/>
<protein>
    <recommendedName>
        <fullName evidence="3">ENTH domain-containing protein</fullName>
    </recommendedName>
</protein>
<reference evidence="4" key="1">
    <citation type="submission" date="2015-08" db="EMBL/GenBank/DDBJ databases">
        <authorList>
            <person name="Babu N.S."/>
            <person name="Beckwith C.J."/>
            <person name="Beseler K.G."/>
            <person name="Brison A."/>
            <person name="Carone J.V."/>
            <person name="Caskin T.P."/>
            <person name="Diamond M."/>
            <person name="Durham M.E."/>
            <person name="Foxe J.M."/>
            <person name="Go M."/>
            <person name="Henderson B.A."/>
            <person name="Jones I.B."/>
            <person name="McGettigan J.A."/>
            <person name="Micheletti S.J."/>
            <person name="Nasrallah M.E."/>
            <person name="Ortiz D."/>
            <person name="Piller C.R."/>
            <person name="Privatt S.R."/>
            <person name="Schneider S.L."/>
            <person name="Sharp S."/>
            <person name="Smith T.C."/>
            <person name="Stanton J.D."/>
            <person name="Ullery H.E."/>
            <person name="Wilson R.J."/>
            <person name="Serrano M.G."/>
            <person name="Buck G."/>
            <person name="Lee V."/>
            <person name="Wang Y."/>
            <person name="Carvalho R."/>
            <person name="Voegtly L."/>
            <person name="Shi R."/>
            <person name="Duckworth R."/>
            <person name="Johnson A."/>
            <person name="Loviza R."/>
            <person name="Walstead R."/>
            <person name="Shah Z."/>
            <person name="Kiflezghi M."/>
            <person name="Wade K."/>
            <person name="Ball S.L."/>
            <person name="Bradley K.W."/>
            <person name="Asai D.J."/>
            <person name="Bowman C.A."/>
            <person name="Russell D.A."/>
            <person name="Pope W.H."/>
            <person name="Jacobs-Sera D."/>
            <person name="Hendrix R.W."/>
            <person name="Hatfull G.F."/>
        </authorList>
    </citation>
    <scope>NUCLEOTIDE SEQUENCE</scope>
</reference>
<dbReference type="InterPro" id="IPR013809">
    <property type="entry name" value="ENTH"/>
</dbReference>
<dbReference type="AlphaFoldDB" id="A0A1D1ZSJ7"/>
<evidence type="ECO:0000256" key="1">
    <source>
        <dbReference type="ARBA" id="ARBA00004132"/>
    </source>
</evidence>
<dbReference type="GO" id="GO:0030125">
    <property type="term" value="C:clathrin vesicle coat"/>
    <property type="evidence" value="ECO:0007669"/>
    <property type="project" value="TreeGrafter"/>
</dbReference>
<dbReference type="EMBL" id="GDKF01008919">
    <property type="protein sequence ID" value="JAT69703.1"/>
    <property type="molecule type" value="Transcribed_RNA"/>
</dbReference>
<dbReference type="GO" id="GO:0005768">
    <property type="term" value="C:endosome"/>
    <property type="evidence" value="ECO:0007669"/>
    <property type="project" value="TreeGrafter"/>
</dbReference>
<comment type="subcellular location">
    <subcellularLocation>
        <location evidence="1">Cytoplasmic vesicle</location>
        <location evidence="1">Clathrin-coated vesicle</location>
    </subcellularLocation>
</comment>